<feature type="domain" description="PLD phosphodiesterase" evidence="6">
    <location>
        <begin position="200"/>
        <end position="227"/>
    </location>
</feature>
<evidence type="ECO:0000313" key="8">
    <source>
        <dbReference type="Proteomes" id="UP000193307"/>
    </source>
</evidence>
<dbReference type="Gene3D" id="3.30.870.10">
    <property type="entry name" value="Endonuclease Chain A"/>
    <property type="match status" value="2"/>
</dbReference>
<dbReference type="GO" id="GO:0005576">
    <property type="term" value="C:extracellular region"/>
    <property type="evidence" value="ECO:0007669"/>
    <property type="project" value="UniProtKB-SubCell"/>
</dbReference>
<dbReference type="InterPro" id="IPR001736">
    <property type="entry name" value="PLipase_D/transphosphatidylase"/>
</dbReference>
<protein>
    <recommendedName>
        <fullName evidence="3">Phospholipase D</fullName>
    </recommendedName>
    <alternativeName>
        <fullName evidence="5">Choline phosphatase</fullName>
    </alternativeName>
</protein>
<gene>
    <name evidence="7" type="ORF">PAM7971_00381</name>
</gene>
<evidence type="ECO:0000256" key="4">
    <source>
        <dbReference type="ARBA" id="ARBA00022525"/>
    </source>
</evidence>
<organism evidence="7 8">
    <name type="scientific">Pacificibacter marinus</name>
    <dbReference type="NCBI Taxonomy" id="658057"/>
    <lineage>
        <taxon>Bacteria</taxon>
        <taxon>Pseudomonadati</taxon>
        <taxon>Pseudomonadota</taxon>
        <taxon>Alphaproteobacteria</taxon>
        <taxon>Rhodobacterales</taxon>
        <taxon>Roseobacteraceae</taxon>
        <taxon>Pacificibacter</taxon>
    </lineage>
</organism>
<dbReference type="AlphaFoldDB" id="A0A1Y5RG77"/>
<dbReference type="Pfam" id="PF13091">
    <property type="entry name" value="PLDc_2"/>
    <property type="match status" value="1"/>
</dbReference>
<comment type="function">
    <text evidence="1">Could be a virulence factor.</text>
</comment>
<evidence type="ECO:0000313" key="7">
    <source>
        <dbReference type="EMBL" id="SLN16763.1"/>
    </source>
</evidence>
<keyword evidence="4" id="KW-0964">Secreted</keyword>
<name>A0A1Y5RG77_9RHOB</name>
<dbReference type="PROSITE" id="PS50035">
    <property type="entry name" value="PLD"/>
    <property type="match status" value="2"/>
</dbReference>
<evidence type="ECO:0000256" key="2">
    <source>
        <dbReference type="ARBA" id="ARBA00004613"/>
    </source>
</evidence>
<evidence type="ECO:0000256" key="5">
    <source>
        <dbReference type="ARBA" id="ARBA00029594"/>
    </source>
</evidence>
<dbReference type="Pfam" id="PF00614">
    <property type="entry name" value="PLDc"/>
    <property type="match status" value="1"/>
</dbReference>
<dbReference type="STRING" id="658057.SAMN04488032_101269"/>
<evidence type="ECO:0000259" key="6">
    <source>
        <dbReference type="PROSITE" id="PS50035"/>
    </source>
</evidence>
<dbReference type="Proteomes" id="UP000193307">
    <property type="component" value="Unassembled WGS sequence"/>
</dbReference>
<accession>A0A1Y5RG77</accession>
<dbReference type="GO" id="GO:0032049">
    <property type="term" value="P:cardiolipin biosynthetic process"/>
    <property type="evidence" value="ECO:0007669"/>
    <property type="project" value="UniProtKB-ARBA"/>
</dbReference>
<sequence length="531" mass="59159">MQVKVSDATNSLESDNRILKGGADIEVLVTAQEAFPRLESLFLSAQTSIVMGFRLFDPRTKLLSEAARGVGDTWADLFLHTLNRGVPIDLTLSDFDPVMAPDMHEQAWTFMAILTDLNEISAPNAAQMTVRCVLHPAKAGIVSRLMFAAKTRRELRSIARDFNEGSEAEERLKYLPGLGDLLSFKDGQVCVRSGALPQQYPVTLHHKMAIFDGKTTYIGGLDLNERRIDDAEHNQPAQDTWHDLQLVVHSPDVATDATVHLQNLPDVIAGKKPIKRVSSPFLTTLSRKRSRNAWHLAPKTISDTIFKEHIAQIKRAKRFIYLESQYFRDRRIVSALVEAGKHNPDLRLLLLLPAAPEVAAFSDAPGLAGRFGEHLQARAFRRLHRTFGTRFLAVSPVQPREPDARDTSSKRATLENAPIVYVHSKVSIFDDRAAIVSSANLNGRSMKWDAEAGLLLSAPEQVQMLTKKIFDHWLGGETDHAPDAAFDVWLDRALRNADLPAEQRRGFIVPYDRKPAAQASIPVPGMPEEMV</sequence>
<evidence type="ECO:0000256" key="1">
    <source>
        <dbReference type="ARBA" id="ARBA00003145"/>
    </source>
</evidence>
<proteinExistence type="predicted"/>
<dbReference type="PANTHER" id="PTHR21248:SF22">
    <property type="entry name" value="PHOSPHOLIPASE D"/>
    <property type="match status" value="1"/>
</dbReference>
<feature type="domain" description="PLD phosphodiesterase" evidence="6">
    <location>
        <begin position="423"/>
        <end position="445"/>
    </location>
</feature>
<dbReference type="OrthoDB" id="8828485at2"/>
<keyword evidence="8" id="KW-1185">Reference proteome</keyword>
<dbReference type="GO" id="GO:0030572">
    <property type="term" value="F:phosphatidyltransferase activity"/>
    <property type="evidence" value="ECO:0007669"/>
    <property type="project" value="UniProtKB-ARBA"/>
</dbReference>
<dbReference type="SMART" id="SM00155">
    <property type="entry name" value="PLDc"/>
    <property type="match status" value="2"/>
</dbReference>
<reference evidence="7 8" key="1">
    <citation type="submission" date="2017-03" db="EMBL/GenBank/DDBJ databases">
        <authorList>
            <person name="Afonso C.L."/>
            <person name="Miller P.J."/>
            <person name="Scott M.A."/>
            <person name="Spackman E."/>
            <person name="Goraichik I."/>
            <person name="Dimitrov K.M."/>
            <person name="Suarez D.L."/>
            <person name="Swayne D.E."/>
        </authorList>
    </citation>
    <scope>NUCLEOTIDE SEQUENCE [LARGE SCALE GENOMIC DNA]</scope>
    <source>
        <strain evidence="7 8">CECT 7971</strain>
    </source>
</reference>
<comment type="subcellular location">
    <subcellularLocation>
        <location evidence="2">Secreted</location>
    </subcellularLocation>
</comment>
<dbReference type="SUPFAM" id="SSF56024">
    <property type="entry name" value="Phospholipase D/nuclease"/>
    <property type="match status" value="2"/>
</dbReference>
<dbReference type="PANTHER" id="PTHR21248">
    <property type="entry name" value="CARDIOLIPIN SYNTHASE"/>
    <property type="match status" value="1"/>
</dbReference>
<evidence type="ECO:0000256" key="3">
    <source>
        <dbReference type="ARBA" id="ARBA00018392"/>
    </source>
</evidence>
<dbReference type="EMBL" id="FWFW01000001">
    <property type="protein sequence ID" value="SLN16763.1"/>
    <property type="molecule type" value="Genomic_DNA"/>
</dbReference>
<dbReference type="CDD" id="cd09105">
    <property type="entry name" value="PLDc_vPLD1_2_like_2"/>
    <property type="match status" value="1"/>
</dbReference>
<dbReference type="InterPro" id="IPR025202">
    <property type="entry name" value="PLD-like_dom"/>
</dbReference>